<dbReference type="InterPro" id="IPR050741">
    <property type="entry name" value="Acyl-CoA_dehydrogenase"/>
</dbReference>
<dbReference type="Proteomes" id="UP000008144">
    <property type="component" value="Unassembled WGS sequence"/>
</dbReference>
<organism evidence="4 5">
    <name type="scientific">Ciona intestinalis</name>
    <name type="common">Transparent sea squirt</name>
    <name type="synonym">Ascidia intestinalis</name>
    <dbReference type="NCBI Taxonomy" id="7719"/>
    <lineage>
        <taxon>Eukaryota</taxon>
        <taxon>Metazoa</taxon>
        <taxon>Chordata</taxon>
        <taxon>Tunicata</taxon>
        <taxon>Ascidiacea</taxon>
        <taxon>Phlebobranchia</taxon>
        <taxon>Cionidae</taxon>
        <taxon>Ciona</taxon>
    </lineage>
</organism>
<dbReference type="PANTHER" id="PTHR48083:SF6">
    <property type="entry name" value="ACYL-COA DEHYDROGENASE 6"/>
    <property type="match status" value="1"/>
</dbReference>
<keyword evidence="1" id="KW-0285">Flavoprotein</keyword>
<dbReference type="STRING" id="7719.ENSCINP00000000173"/>
<accession>F6T4P9</accession>
<dbReference type="InParanoid" id="F6T4P9"/>
<dbReference type="AlphaFoldDB" id="F6T4P9"/>
<evidence type="ECO:0000313" key="4">
    <source>
        <dbReference type="Ensembl" id="ENSCINP00000000173.3"/>
    </source>
</evidence>
<evidence type="ECO:0000256" key="2">
    <source>
        <dbReference type="ARBA" id="ARBA00023002"/>
    </source>
</evidence>
<evidence type="ECO:0000313" key="5">
    <source>
        <dbReference type="Proteomes" id="UP000008144"/>
    </source>
</evidence>
<name>F6T4P9_CIOIN</name>
<evidence type="ECO:0000259" key="3">
    <source>
        <dbReference type="Pfam" id="PF00441"/>
    </source>
</evidence>
<keyword evidence="2" id="KW-0560">Oxidoreductase</keyword>
<reference evidence="4" key="3">
    <citation type="submission" date="2025-09" db="UniProtKB">
        <authorList>
            <consortium name="Ensembl"/>
        </authorList>
    </citation>
    <scope>IDENTIFICATION</scope>
</reference>
<keyword evidence="5" id="KW-1185">Reference proteome</keyword>
<reference evidence="5" key="1">
    <citation type="journal article" date="2002" name="Science">
        <title>The draft genome of Ciona intestinalis: insights into chordate and vertebrate origins.</title>
        <authorList>
            <person name="Dehal P."/>
            <person name="Satou Y."/>
            <person name="Campbell R.K."/>
            <person name="Chapman J."/>
            <person name="Degnan B."/>
            <person name="De Tomaso A."/>
            <person name="Davidson B."/>
            <person name="Di Gregorio A."/>
            <person name="Gelpke M."/>
            <person name="Goodstein D.M."/>
            <person name="Harafuji N."/>
            <person name="Hastings K.E."/>
            <person name="Ho I."/>
            <person name="Hotta K."/>
            <person name="Huang W."/>
            <person name="Kawashima T."/>
            <person name="Lemaire P."/>
            <person name="Martinez D."/>
            <person name="Meinertzhagen I.A."/>
            <person name="Necula S."/>
            <person name="Nonaka M."/>
            <person name="Putnam N."/>
            <person name="Rash S."/>
            <person name="Saiga H."/>
            <person name="Satake M."/>
            <person name="Terry A."/>
            <person name="Yamada L."/>
            <person name="Wang H.G."/>
            <person name="Awazu S."/>
            <person name="Azumi K."/>
            <person name="Boore J."/>
            <person name="Branno M."/>
            <person name="Chin-Bow S."/>
            <person name="DeSantis R."/>
            <person name="Doyle S."/>
            <person name="Francino P."/>
            <person name="Keys D.N."/>
            <person name="Haga S."/>
            <person name="Hayashi H."/>
            <person name="Hino K."/>
            <person name="Imai K.S."/>
            <person name="Inaba K."/>
            <person name="Kano S."/>
            <person name="Kobayashi K."/>
            <person name="Kobayashi M."/>
            <person name="Lee B.I."/>
            <person name="Makabe K.W."/>
            <person name="Manohar C."/>
            <person name="Matassi G."/>
            <person name="Medina M."/>
            <person name="Mochizuki Y."/>
            <person name="Mount S."/>
            <person name="Morishita T."/>
            <person name="Miura S."/>
            <person name="Nakayama A."/>
            <person name="Nishizaka S."/>
            <person name="Nomoto H."/>
            <person name="Ohta F."/>
            <person name="Oishi K."/>
            <person name="Rigoutsos I."/>
            <person name="Sano M."/>
            <person name="Sasaki A."/>
            <person name="Sasakura Y."/>
            <person name="Shoguchi E."/>
            <person name="Shin-i T."/>
            <person name="Spagnuolo A."/>
            <person name="Stainier D."/>
            <person name="Suzuki M.M."/>
            <person name="Tassy O."/>
            <person name="Takatori N."/>
            <person name="Tokuoka M."/>
            <person name="Yagi K."/>
            <person name="Yoshizaki F."/>
            <person name="Wada S."/>
            <person name="Zhang C."/>
            <person name="Hyatt P.D."/>
            <person name="Larimer F."/>
            <person name="Detter C."/>
            <person name="Doggett N."/>
            <person name="Glavina T."/>
            <person name="Hawkins T."/>
            <person name="Richardson P."/>
            <person name="Lucas S."/>
            <person name="Kohara Y."/>
            <person name="Levine M."/>
            <person name="Satoh N."/>
            <person name="Rokhsar D.S."/>
        </authorList>
    </citation>
    <scope>NUCLEOTIDE SEQUENCE [LARGE SCALE GENOMIC DNA]</scope>
</reference>
<reference evidence="4" key="2">
    <citation type="submission" date="2025-08" db="UniProtKB">
        <authorList>
            <consortium name="Ensembl"/>
        </authorList>
    </citation>
    <scope>IDENTIFICATION</scope>
</reference>
<sequence>MIGEEGRGFTYQMLQFQEERMFAAAAALKPLETAINETIAYTKQRKIFGRTILDNQVVHFRLAELQTEVEALRSMLYRTVYI</sequence>
<dbReference type="SUPFAM" id="SSF47203">
    <property type="entry name" value="Acyl-CoA dehydrogenase C-terminal domain-like"/>
    <property type="match status" value="1"/>
</dbReference>
<dbReference type="PANTHER" id="PTHR48083">
    <property type="entry name" value="MEDIUM-CHAIN SPECIFIC ACYL-COA DEHYDROGENASE, MITOCHONDRIAL-RELATED"/>
    <property type="match status" value="1"/>
</dbReference>
<dbReference type="Pfam" id="PF00441">
    <property type="entry name" value="Acyl-CoA_dh_1"/>
    <property type="match status" value="1"/>
</dbReference>
<dbReference type="InterPro" id="IPR036250">
    <property type="entry name" value="AcylCo_DH-like_C"/>
</dbReference>
<dbReference type="Gene3D" id="1.20.140.10">
    <property type="entry name" value="Butyryl-CoA Dehydrogenase, subunit A, domain 3"/>
    <property type="match status" value="1"/>
</dbReference>
<feature type="domain" description="Acyl-CoA dehydrogenase/oxidase C-terminal" evidence="3">
    <location>
        <begin position="6"/>
        <end position="81"/>
    </location>
</feature>
<dbReference type="GO" id="GO:0016627">
    <property type="term" value="F:oxidoreductase activity, acting on the CH-CH group of donors"/>
    <property type="evidence" value="ECO:0007669"/>
    <property type="project" value="InterPro"/>
</dbReference>
<dbReference type="InterPro" id="IPR009075">
    <property type="entry name" value="AcylCo_DH/oxidase_C"/>
</dbReference>
<protein>
    <recommendedName>
        <fullName evidence="3">Acyl-CoA dehydrogenase/oxidase C-terminal domain-containing protein</fullName>
    </recommendedName>
</protein>
<evidence type="ECO:0000256" key="1">
    <source>
        <dbReference type="ARBA" id="ARBA00022630"/>
    </source>
</evidence>
<dbReference type="HOGENOM" id="CLU_2557616_0_0_1"/>
<proteinExistence type="predicted"/>
<dbReference type="GeneTree" id="ENSGT00940000164410"/>
<dbReference type="Ensembl" id="ENSCINT00000000173.3">
    <property type="protein sequence ID" value="ENSCINP00000000173.3"/>
    <property type="gene ID" value="ENSCING00000000116.3"/>
</dbReference>